<evidence type="ECO:0000259" key="9">
    <source>
        <dbReference type="PROSITE" id="PS50109"/>
    </source>
</evidence>
<dbReference type="EC" id="2.7.13.3" evidence="2"/>
<proteinExistence type="predicted"/>
<feature type="domain" description="Histidine kinase" evidence="9">
    <location>
        <begin position="293"/>
        <end position="492"/>
    </location>
</feature>
<evidence type="ECO:0000256" key="2">
    <source>
        <dbReference type="ARBA" id="ARBA00012438"/>
    </source>
</evidence>
<dbReference type="SUPFAM" id="SSF55874">
    <property type="entry name" value="ATPase domain of HSP90 chaperone/DNA topoisomerase II/histidine kinase"/>
    <property type="match status" value="1"/>
</dbReference>
<evidence type="ECO:0000313" key="11">
    <source>
        <dbReference type="Proteomes" id="UP000588586"/>
    </source>
</evidence>
<dbReference type="GO" id="GO:0000160">
    <property type="term" value="P:phosphorelay signal transduction system"/>
    <property type="evidence" value="ECO:0007669"/>
    <property type="project" value="UniProtKB-KW"/>
</dbReference>
<evidence type="ECO:0000256" key="8">
    <source>
        <dbReference type="ARBA" id="ARBA00023012"/>
    </source>
</evidence>
<dbReference type="PANTHER" id="PTHR41523">
    <property type="entry name" value="TWO-COMPONENT SYSTEM SENSOR PROTEIN"/>
    <property type="match status" value="1"/>
</dbReference>
<gene>
    <name evidence="10" type="ORF">HJG52_09780</name>
</gene>
<evidence type="ECO:0000256" key="6">
    <source>
        <dbReference type="ARBA" id="ARBA00022777"/>
    </source>
</evidence>
<dbReference type="Pfam" id="PF12282">
    <property type="entry name" value="GAF_PdtaS"/>
    <property type="match status" value="1"/>
</dbReference>
<dbReference type="InterPro" id="IPR005467">
    <property type="entry name" value="His_kinase_dom"/>
</dbReference>
<dbReference type="Gene3D" id="3.30.450.280">
    <property type="entry name" value="GAF domain"/>
    <property type="match status" value="1"/>
</dbReference>
<keyword evidence="3" id="KW-0597">Phosphoprotein</keyword>
<dbReference type="RefSeq" id="WP_171243410.1">
    <property type="nucleotide sequence ID" value="NZ_JABEPQ010000002.1"/>
</dbReference>
<evidence type="ECO:0000256" key="1">
    <source>
        <dbReference type="ARBA" id="ARBA00000085"/>
    </source>
</evidence>
<dbReference type="Gene3D" id="3.30.450.20">
    <property type="entry name" value="PAS domain"/>
    <property type="match status" value="1"/>
</dbReference>
<dbReference type="Gene3D" id="3.30.565.10">
    <property type="entry name" value="Histidine kinase-like ATPase, C-terminal domain"/>
    <property type="match status" value="1"/>
</dbReference>
<dbReference type="PROSITE" id="PS50109">
    <property type="entry name" value="HIS_KIN"/>
    <property type="match status" value="1"/>
</dbReference>
<dbReference type="InterPro" id="IPR011495">
    <property type="entry name" value="Sig_transdc_His_kin_sub2_dim/P"/>
</dbReference>
<reference evidence="10 11" key="1">
    <citation type="submission" date="2020-04" db="EMBL/GenBank/DDBJ databases">
        <title>Knoellia sp. isolate from air conditioner.</title>
        <authorList>
            <person name="Chea S."/>
            <person name="Kim D.-U."/>
        </authorList>
    </citation>
    <scope>NUCLEOTIDE SEQUENCE [LARGE SCALE GENOMIC DNA]</scope>
    <source>
        <strain evidence="10 11">DB2414S</strain>
    </source>
</reference>
<name>A0A849HI88_9MICO</name>
<dbReference type="PANTHER" id="PTHR41523:SF8">
    <property type="entry name" value="ETHYLENE RESPONSE SENSOR PROTEIN"/>
    <property type="match status" value="1"/>
</dbReference>
<dbReference type="InterPro" id="IPR036890">
    <property type="entry name" value="HATPase_C_sf"/>
</dbReference>
<organism evidence="10 11">
    <name type="scientific">Knoellia koreensis</name>
    <dbReference type="NCBI Taxonomy" id="2730921"/>
    <lineage>
        <taxon>Bacteria</taxon>
        <taxon>Bacillati</taxon>
        <taxon>Actinomycetota</taxon>
        <taxon>Actinomycetes</taxon>
        <taxon>Micrococcales</taxon>
        <taxon>Intrasporangiaceae</taxon>
        <taxon>Knoellia</taxon>
    </lineage>
</organism>
<dbReference type="EMBL" id="JABEPQ010000002">
    <property type="protein sequence ID" value="NNM46294.1"/>
    <property type="molecule type" value="Genomic_DNA"/>
</dbReference>
<evidence type="ECO:0000313" key="10">
    <source>
        <dbReference type="EMBL" id="NNM46294.1"/>
    </source>
</evidence>
<dbReference type="InterPro" id="IPR038424">
    <property type="entry name" value="H_kinase_PdtaS_GAF_sf"/>
</dbReference>
<dbReference type="InterPro" id="IPR013656">
    <property type="entry name" value="PAS_4"/>
</dbReference>
<dbReference type="InterPro" id="IPR035965">
    <property type="entry name" value="PAS-like_dom_sf"/>
</dbReference>
<dbReference type="Pfam" id="PF08448">
    <property type="entry name" value="PAS_4"/>
    <property type="match status" value="1"/>
</dbReference>
<dbReference type="SUPFAM" id="SSF55785">
    <property type="entry name" value="PYP-like sensor domain (PAS domain)"/>
    <property type="match status" value="1"/>
</dbReference>
<keyword evidence="11" id="KW-1185">Reference proteome</keyword>
<evidence type="ECO:0000256" key="7">
    <source>
        <dbReference type="ARBA" id="ARBA00022840"/>
    </source>
</evidence>
<keyword evidence="6" id="KW-0418">Kinase</keyword>
<comment type="caution">
    <text evidence="10">The sequence shown here is derived from an EMBL/GenBank/DDBJ whole genome shotgun (WGS) entry which is preliminary data.</text>
</comment>
<dbReference type="GO" id="GO:0004673">
    <property type="term" value="F:protein histidine kinase activity"/>
    <property type="evidence" value="ECO:0007669"/>
    <property type="project" value="UniProtKB-EC"/>
</dbReference>
<keyword evidence="5" id="KW-0547">Nucleotide-binding</keyword>
<evidence type="ECO:0000256" key="4">
    <source>
        <dbReference type="ARBA" id="ARBA00022679"/>
    </source>
</evidence>
<keyword evidence="4" id="KW-0808">Transferase</keyword>
<keyword evidence="7" id="KW-0067">ATP-binding</keyword>
<dbReference type="InterPro" id="IPR003594">
    <property type="entry name" value="HATPase_dom"/>
</dbReference>
<dbReference type="InterPro" id="IPR004358">
    <property type="entry name" value="Sig_transdc_His_kin-like_C"/>
</dbReference>
<dbReference type="InterPro" id="IPR022066">
    <property type="entry name" value="PdtaS_GAF"/>
</dbReference>
<evidence type="ECO:0000256" key="5">
    <source>
        <dbReference type="ARBA" id="ARBA00022741"/>
    </source>
</evidence>
<protein>
    <recommendedName>
        <fullName evidence="2">histidine kinase</fullName>
        <ecNumber evidence="2">2.7.13.3</ecNumber>
    </recommendedName>
</protein>
<dbReference type="Pfam" id="PF02518">
    <property type="entry name" value="HATPase_c"/>
    <property type="match status" value="1"/>
</dbReference>
<dbReference type="SMART" id="SM00387">
    <property type="entry name" value="HATPase_c"/>
    <property type="match status" value="1"/>
</dbReference>
<dbReference type="PRINTS" id="PR00344">
    <property type="entry name" value="BCTRLSENSOR"/>
</dbReference>
<accession>A0A849HI88</accession>
<keyword evidence="8" id="KW-0902">Two-component regulatory system</keyword>
<comment type="catalytic activity">
    <reaction evidence="1">
        <text>ATP + protein L-histidine = ADP + protein N-phospho-L-histidine.</text>
        <dbReference type="EC" id="2.7.13.3"/>
    </reaction>
</comment>
<dbReference type="Pfam" id="PF07568">
    <property type="entry name" value="HisKA_2"/>
    <property type="match status" value="1"/>
</dbReference>
<dbReference type="Proteomes" id="UP000588586">
    <property type="component" value="Unassembled WGS sequence"/>
</dbReference>
<dbReference type="AlphaFoldDB" id="A0A849HI88"/>
<dbReference type="GO" id="GO:0005524">
    <property type="term" value="F:ATP binding"/>
    <property type="evidence" value="ECO:0007669"/>
    <property type="project" value="UniProtKB-KW"/>
</dbReference>
<evidence type="ECO:0000256" key="3">
    <source>
        <dbReference type="ARBA" id="ARBA00022553"/>
    </source>
</evidence>
<sequence length="500" mass="54291">MATLNEVLRSATDLTPHEVEWLQLLVGDWQLISDLSFADLVLWVPGGIEGWLAVAHVRPTTGQMVFFEDVVGRRTHRGRQSLLDQAYLDRRIVRQKDPMFRDDMPVREEAIPVVRDGKALAVITRHTNLAAMRTPSRLELTYQALADSIARMIAAGEFPNVSAPTGQRRGAPRVGDGVIRLDTNGIVTYASPNALSAVHRLGHVGDVIGELLAKVVADLLRDESPVDESLAVVVTGRAPWRTEVTSRGVSVSMRAIPLTEGGHRVGALLLLRDVSELRRREQELLTKDATIREIHHRVKNNLQTVAALLRLQARRIPEGEPGRVALEESVRRVGVIALVHETLSQGFDETVDFDEIAVRGLQAITEVAKTEQPIESRVEGSFGTLRPEDATAMAMVLSELVQNAVEHGLAGAGGGTICVAAERSVEPETGEDLLTVSITDDGVGLPEGFRPGGSGLGTQIVSSLVQDLRGRIQWMAAEPKGTRVELVARLRPLGRGDATG</sequence>